<name>A0A1C9UNC1_STIJA</name>
<keyword evidence="3" id="KW-0677">Repeat</keyword>
<dbReference type="InterPro" id="IPR011600">
    <property type="entry name" value="Pept_C14_caspase"/>
</dbReference>
<feature type="region of interest" description="Disordered" evidence="5">
    <location>
        <begin position="98"/>
        <end position="117"/>
    </location>
</feature>
<dbReference type="SUPFAM" id="SSF52129">
    <property type="entry name" value="Caspase-like"/>
    <property type="match status" value="1"/>
</dbReference>
<dbReference type="SUPFAM" id="SSF47986">
    <property type="entry name" value="DEATH domain"/>
    <property type="match status" value="1"/>
</dbReference>
<organism evidence="9">
    <name type="scientific">Stichopus japonicus</name>
    <name type="common">Sea cucumber</name>
    <dbReference type="NCBI Taxonomy" id="307972"/>
    <lineage>
        <taxon>Eukaryota</taxon>
        <taxon>Metazoa</taxon>
        <taxon>Echinodermata</taxon>
        <taxon>Eleutherozoa</taxon>
        <taxon>Echinozoa</taxon>
        <taxon>Holothuroidea</taxon>
        <taxon>Aspidochirotacea</taxon>
        <taxon>Aspidochirotida</taxon>
        <taxon>Stichopodidae</taxon>
        <taxon>Apostichopus</taxon>
    </lineage>
</organism>
<dbReference type="InterPro" id="IPR002138">
    <property type="entry name" value="Pept_C14_p10"/>
</dbReference>
<dbReference type="AlphaFoldDB" id="A0A1C9UNC1"/>
<dbReference type="InterPro" id="IPR015917">
    <property type="entry name" value="Pept_C14A"/>
</dbReference>
<feature type="domain" description="Caspase family p10" evidence="7">
    <location>
        <begin position="276"/>
        <end position="365"/>
    </location>
</feature>
<dbReference type="PROSITE" id="PS50207">
    <property type="entry name" value="CASPASE_P10"/>
    <property type="match status" value="1"/>
</dbReference>
<dbReference type="InterPro" id="IPR029030">
    <property type="entry name" value="Caspase-like_dom_sf"/>
</dbReference>
<dbReference type="PROSITE" id="PS50208">
    <property type="entry name" value="CASPASE_P20"/>
    <property type="match status" value="1"/>
</dbReference>
<dbReference type="Gene3D" id="3.40.50.1460">
    <property type="match status" value="1"/>
</dbReference>
<dbReference type="GO" id="GO:0005737">
    <property type="term" value="C:cytoplasm"/>
    <property type="evidence" value="ECO:0007669"/>
    <property type="project" value="UniProtKB-ARBA"/>
</dbReference>
<evidence type="ECO:0000259" key="8">
    <source>
        <dbReference type="PROSITE" id="PS50208"/>
    </source>
</evidence>
<dbReference type="EMBL" id="KT799991">
    <property type="protein sequence ID" value="AOR82886.1"/>
    <property type="molecule type" value="mRNA"/>
</dbReference>
<feature type="domain" description="DED" evidence="6">
    <location>
        <begin position="8"/>
        <end position="84"/>
    </location>
</feature>
<dbReference type="PANTHER" id="PTHR48169">
    <property type="entry name" value="DED DOMAIN-CONTAINING PROTEIN"/>
    <property type="match status" value="1"/>
</dbReference>
<dbReference type="PRINTS" id="PR00376">
    <property type="entry name" value="IL1BCENZYME"/>
</dbReference>
<feature type="domain" description="Caspase family p20" evidence="8">
    <location>
        <begin position="124"/>
        <end position="249"/>
    </location>
</feature>
<accession>A0A1C9UNC1</accession>
<dbReference type="SMART" id="SM00031">
    <property type="entry name" value="DED"/>
    <property type="match status" value="1"/>
</dbReference>
<dbReference type="GO" id="GO:0042981">
    <property type="term" value="P:regulation of apoptotic process"/>
    <property type="evidence" value="ECO:0007669"/>
    <property type="project" value="InterPro"/>
</dbReference>
<dbReference type="GO" id="GO:0004197">
    <property type="term" value="F:cysteine-type endopeptidase activity"/>
    <property type="evidence" value="ECO:0007669"/>
    <property type="project" value="InterPro"/>
</dbReference>
<evidence type="ECO:0000259" key="6">
    <source>
        <dbReference type="PROSITE" id="PS50168"/>
    </source>
</evidence>
<dbReference type="InterPro" id="IPR001309">
    <property type="entry name" value="Pept_C14_p20"/>
</dbReference>
<dbReference type="GO" id="GO:0051604">
    <property type="term" value="P:protein maturation"/>
    <property type="evidence" value="ECO:0007669"/>
    <property type="project" value="UniProtKB-ARBA"/>
</dbReference>
<dbReference type="GO" id="GO:0006915">
    <property type="term" value="P:apoptotic process"/>
    <property type="evidence" value="ECO:0007669"/>
    <property type="project" value="UniProtKB-KW"/>
</dbReference>
<evidence type="ECO:0000259" key="7">
    <source>
        <dbReference type="PROSITE" id="PS50207"/>
    </source>
</evidence>
<dbReference type="InterPro" id="IPR001875">
    <property type="entry name" value="DED_dom"/>
</dbReference>
<comment type="similarity">
    <text evidence="1 4">Belongs to the peptidase C14A family.</text>
</comment>
<evidence type="ECO:0000256" key="3">
    <source>
        <dbReference type="ARBA" id="ARBA00022737"/>
    </source>
</evidence>
<dbReference type="PROSITE" id="PS50168">
    <property type="entry name" value="DED"/>
    <property type="match status" value="1"/>
</dbReference>
<evidence type="ECO:0000313" key="9">
    <source>
        <dbReference type="EMBL" id="AOR82886.1"/>
    </source>
</evidence>
<dbReference type="Pfam" id="PF01335">
    <property type="entry name" value="DED"/>
    <property type="match status" value="1"/>
</dbReference>
<dbReference type="GO" id="GO:0006508">
    <property type="term" value="P:proteolysis"/>
    <property type="evidence" value="ECO:0007669"/>
    <property type="project" value="InterPro"/>
</dbReference>
<proteinExistence type="evidence at transcript level"/>
<dbReference type="Pfam" id="PF00656">
    <property type="entry name" value="Peptidase_C14"/>
    <property type="match status" value="1"/>
</dbReference>
<sequence length="365" mass="41234">MMADRDTNYRTVLADVADELTDDDAKALAFELVIPRGERGKIINGRTLIDVMEKNEMVSEDKVDQLLKLLRKRRYNVAATKLEGYKQTQNTITKQGAVSGLDTCDSPSGQEQSSSDRYQMNQIPRGHCLILTYDEFTSESKLRKRAGNEKDKVKLNELFGEVLNFEVQDEYNLNYEGTNEVISKMAAKEDHKDCFICCVCSHGDGQAFFTTDGGKIEFQYLMDKFKPQNCEGLRGKPKIFFFVTCLGERFQEFHKDGIGSDGAGLMGKLSGLWAKEADFCICLSTVPGYANARDPSKGTIYVQNVYECFKANYKSTGLIDMLNDVRERTNEKLKQNPVQLKSYDSPICHISPTISTLLRKVYFSS</sequence>
<dbReference type="InterPro" id="IPR011029">
    <property type="entry name" value="DEATH-like_dom_sf"/>
</dbReference>
<protein>
    <submittedName>
        <fullName evidence="9">Caspase-8</fullName>
    </submittedName>
</protein>
<dbReference type="PANTHER" id="PTHR48169:SF7">
    <property type="entry name" value="CASPASE 10"/>
    <property type="match status" value="1"/>
</dbReference>
<evidence type="ECO:0000256" key="4">
    <source>
        <dbReference type="RuleBase" id="RU003971"/>
    </source>
</evidence>
<evidence type="ECO:0000256" key="5">
    <source>
        <dbReference type="SAM" id="MobiDB-lite"/>
    </source>
</evidence>
<reference evidence="9" key="1">
    <citation type="journal article" date="2016" name="Fish Shellfish Immunol.">
        <title>Molecular cloning and characterization of four caspases members in Apostichopus japonicus.</title>
        <authorList>
            <person name="Shao Y."/>
            <person name="Li C."/>
            <person name="Zhang W."/>
            <person name="Duan X."/>
            <person name="Li Y."/>
            <person name="Jin C."/>
            <person name="Xiong J."/>
            <person name="Qiu Q."/>
        </authorList>
    </citation>
    <scope>NUCLEOTIDE SEQUENCE</scope>
</reference>
<evidence type="ECO:0000256" key="1">
    <source>
        <dbReference type="ARBA" id="ARBA00010134"/>
    </source>
</evidence>
<feature type="compositionally biased region" description="Polar residues" evidence="5">
    <location>
        <begin position="105"/>
        <end position="117"/>
    </location>
</feature>
<evidence type="ECO:0000256" key="2">
    <source>
        <dbReference type="ARBA" id="ARBA00022703"/>
    </source>
</evidence>
<dbReference type="Gene3D" id="1.10.533.10">
    <property type="entry name" value="Death Domain, Fas"/>
    <property type="match status" value="1"/>
</dbReference>
<dbReference type="Gene3D" id="3.30.70.1470">
    <property type="entry name" value="Caspase-like"/>
    <property type="match status" value="1"/>
</dbReference>
<dbReference type="SMART" id="SM00115">
    <property type="entry name" value="CASc"/>
    <property type="match status" value="1"/>
</dbReference>
<keyword evidence="2" id="KW-0053">Apoptosis</keyword>